<evidence type="ECO:0000256" key="2">
    <source>
        <dbReference type="ARBA" id="ARBA00023065"/>
    </source>
</evidence>
<dbReference type="Pfam" id="PF02080">
    <property type="entry name" value="TrkA_C"/>
    <property type="match status" value="1"/>
</dbReference>
<feature type="domain" description="RCK C-terminal" evidence="4">
    <location>
        <begin position="163"/>
        <end position="244"/>
    </location>
</feature>
<evidence type="ECO:0000259" key="3">
    <source>
        <dbReference type="PROSITE" id="PS51201"/>
    </source>
</evidence>
<dbReference type="GO" id="GO:0006813">
    <property type="term" value="P:potassium ion transport"/>
    <property type="evidence" value="ECO:0007669"/>
    <property type="project" value="InterPro"/>
</dbReference>
<feature type="domain" description="RCK N-terminal" evidence="3">
    <location>
        <begin position="26"/>
        <end position="143"/>
    </location>
</feature>
<dbReference type="EMBL" id="AP022591">
    <property type="protein sequence ID" value="BBY45075.1"/>
    <property type="molecule type" value="Genomic_DNA"/>
</dbReference>
<dbReference type="Gene3D" id="3.40.50.720">
    <property type="entry name" value="NAD(P)-binding Rossmann-like Domain"/>
    <property type="match status" value="1"/>
</dbReference>
<evidence type="ECO:0000313" key="5">
    <source>
        <dbReference type="EMBL" id="BBY45075.1"/>
    </source>
</evidence>
<dbReference type="SUPFAM" id="SSF116726">
    <property type="entry name" value="TrkA C-terminal domain-like"/>
    <property type="match status" value="1"/>
</dbReference>
<organism evidence="5 6">
    <name type="scientific">Mycolicibacterium celeriflavum</name>
    <name type="common">Mycobacterium celeriflavum</name>
    <dbReference type="NCBI Taxonomy" id="1249101"/>
    <lineage>
        <taxon>Bacteria</taxon>
        <taxon>Bacillati</taxon>
        <taxon>Actinomycetota</taxon>
        <taxon>Actinomycetes</taxon>
        <taxon>Mycobacteriales</taxon>
        <taxon>Mycobacteriaceae</taxon>
        <taxon>Mycolicibacterium</taxon>
    </lineage>
</organism>
<dbReference type="PROSITE" id="PS51201">
    <property type="entry name" value="RCK_N"/>
    <property type="match status" value="1"/>
</dbReference>
<gene>
    <name evidence="5" type="ORF">MCEL_33700</name>
</gene>
<dbReference type="Proteomes" id="UP000466431">
    <property type="component" value="Chromosome"/>
</dbReference>
<keyword evidence="6" id="KW-1185">Reference proteome</keyword>
<dbReference type="InterPro" id="IPR003148">
    <property type="entry name" value="RCK_N"/>
</dbReference>
<dbReference type="PANTHER" id="PTHR43833:SF5">
    <property type="entry name" value="TRK SYSTEM POTASSIUM UPTAKE PROTEIN TRKA"/>
    <property type="match status" value="1"/>
</dbReference>
<proteinExistence type="predicted"/>
<evidence type="ECO:0000259" key="4">
    <source>
        <dbReference type="PROSITE" id="PS51202"/>
    </source>
</evidence>
<name>A0A7I7RMK4_MYCCF</name>
<evidence type="ECO:0000256" key="1">
    <source>
        <dbReference type="ARBA" id="ARBA00022448"/>
    </source>
</evidence>
<dbReference type="InterPro" id="IPR006037">
    <property type="entry name" value="RCK_C"/>
</dbReference>
<keyword evidence="1" id="KW-0813">Transport</keyword>
<dbReference type="Pfam" id="PF02254">
    <property type="entry name" value="TrkA_N"/>
    <property type="match status" value="1"/>
</dbReference>
<dbReference type="KEGG" id="mcee:MCEL_33700"/>
<dbReference type="InterPro" id="IPR050721">
    <property type="entry name" value="Trk_Ktr_HKT_K-transport"/>
</dbReference>
<protein>
    <submittedName>
        <fullName evidence="5">Putative potassium uptake protein</fullName>
    </submittedName>
</protein>
<reference evidence="5 6" key="1">
    <citation type="journal article" date="2019" name="Emerg. Microbes Infect.">
        <title>Comprehensive subspecies identification of 175 nontuberculous mycobacteria species based on 7547 genomic profiles.</title>
        <authorList>
            <person name="Matsumoto Y."/>
            <person name="Kinjo T."/>
            <person name="Motooka D."/>
            <person name="Nabeya D."/>
            <person name="Jung N."/>
            <person name="Uechi K."/>
            <person name="Horii T."/>
            <person name="Iida T."/>
            <person name="Fujita J."/>
            <person name="Nakamura S."/>
        </authorList>
    </citation>
    <scope>NUCLEOTIDE SEQUENCE [LARGE SCALE GENOMIC DNA]</scope>
    <source>
        <strain evidence="5 6">JCM 18439</strain>
    </source>
</reference>
<keyword evidence="2" id="KW-0406">Ion transport</keyword>
<dbReference type="AlphaFoldDB" id="A0A7I7RMK4"/>
<dbReference type="InterPro" id="IPR036721">
    <property type="entry name" value="RCK_C_sf"/>
</dbReference>
<dbReference type="Gene3D" id="3.30.70.1450">
    <property type="entry name" value="Regulator of K+ conductance, C-terminal domain"/>
    <property type="match status" value="1"/>
</dbReference>
<sequence>MGQYGVMLRLRRQSPDASRRAEQRPMMRVGIAGAGAVGRSVAQELLDYGHKVLLIEHDVRHYEPQTVPDAEWLLADACELTSLEESGLQICDVVIAATGDDKVNLAASLLAKTEFGVARVVARVNDLRNEWLFTEAWGVDVAVSAPSALVAAIEGAIDIGHVVRLMQLRHGQVSLAKLTLPEGDSLVGRRMRDLPLLENTALAIVIRDSGIVLPKPDDVLEAGDEMLFLTGGPAHGEVRGLVHGAIHPVTDR</sequence>
<accession>A0A7I7RMK4</accession>
<dbReference type="PROSITE" id="PS51202">
    <property type="entry name" value="RCK_C"/>
    <property type="match status" value="1"/>
</dbReference>
<dbReference type="InterPro" id="IPR036291">
    <property type="entry name" value="NAD(P)-bd_dom_sf"/>
</dbReference>
<dbReference type="SUPFAM" id="SSF51735">
    <property type="entry name" value="NAD(P)-binding Rossmann-fold domains"/>
    <property type="match status" value="1"/>
</dbReference>
<dbReference type="PANTHER" id="PTHR43833">
    <property type="entry name" value="POTASSIUM CHANNEL PROTEIN 2-RELATED-RELATED"/>
    <property type="match status" value="1"/>
</dbReference>
<evidence type="ECO:0000313" key="6">
    <source>
        <dbReference type="Proteomes" id="UP000466431"/>
    </source>
</evidence>
<dbReference type="GO" id="GO:0008324">
    <property type="term" value="F:monoatomic cation transmembrane transporter activity"/>
    <property type="evidence" value="ECO:0007669"/>
    <property type="project" value="InterPro"/>
</dbReference>